<dbReference type="InterPro" id="IPR001091">
    <property type="entry name" value="RM_Methyltransferase"/>
</dbReference>
<accession>A0AAW7HXG9</accession>
<evidence type="ECO:0000256" key="3">
    <source>
        <dbReference type="ARBA" id="ARBA00022679"/>
    </source>
</evidence>
<dbReference type="PRINTS" id="PR00508">
    <property type="entry name" value="S21N4MTFRASE"/>
</dbReference>
<dbReference type="GO" id="GO:0003677">
    <property type="term" value="F:DNA binding"/>
    <property type="evidence" value="ECO:0007669"/>
    <property type="project" value="InterPro"/>
</dbReference>
<keyword evidence="2" id="KW-0489">Methyltransferase</keyword>
<evidence type="ECO:0000259" key="5">
    <source>
        <dbReference type="Pfam" id="PF01555"/>
    </source>
</evidence>
<evidence type="ECO:0000313" key="6">
    <source>
        <dbReference type="EMBL" id="MDM5138471.1"/>
    </source>
</evidence>
<dbReference type="SUPFAM" id="SSF53335">
    <property type="entry name" value="S-adenosyl-L-methionine-dependent methyltransferases"/>
    <property type="match status" value="1"/>
</dbReference>
<dbReference type="EC" id="2.1.1.-" evidence="4"/>
<comment type="caution">
    <text evidence="6">The sequence shown here is derived from an EMBL/GenBank/DDBJ whole genome shotgun (WGS) entry which is preliminary data.</text>
</comment>
<gene>
    <name evidence="6" type="ORF">OB959_01475</name>
</gene>
<dbReference type="InterPro" id="IPR002941">
    <property type="entry name" value="DNA_methylase_N4/N6"/>
</dbReference>
<reference evidence="6" key="1">
    <citation type="submission" date="2023-08" db="EMBL/GenBank/DDBJ databases">
        <title>WGS of Aeromonas isolates.</title>
        <authorList>
            <person name="Lee H."/>
        </authorList>
    </citation>
    <scope>NUCLEOTIDE SEQUENCE</scope>
    <source>
        <strain evidence="6">SL22</strain>
    </source>
</reference>
<evidence type="ECO:0000256" key="2">
    <source>
        <dbReference type="ARBA" id="ARBA00022603"/>
    </source>
</evidence>
<sequence length="242" mass="27022">MKLLHGDCLSLLPSLPDNSIDMVLADPPYGTTQCKWDSVIDLPAMWRELERVCKPNAAIVMTAAQPFTAQLVCSNMGMFKYEIIWEKGNATGFLNAKKQPLRAHESVLVFYRQQPTYNPQMTSGHARKTSKRKTVNSECYGKALALTEYDSTERYPRSVQFFSSDKQRGSYHATQKPVALMEWLLQSFSNPGDVVLDFCMGSGTTGVGCINTGREFIGMEMDAEIFEVAQARISPLLNKEAA</sequence>
<dbReference type="InterPro" id="IPR029063">
    <property type="entry name" value="SAM-dependent_MTases_sf"/>
</dbReference>
<proteinExistence type="inferred from homology"/>
<evidence type="ECO:0000256" key="4">
    <source>
        <dbReference type="RuleBase" id="RU362026"/>
    </source>
</evidence>
<dbReference type="GO" id="GO:0008170">
    <property type="term" value="F:N-methyltransferase activity"/>
    <property type="evidence" value="ECO:0007669"/>
    <property type="project" value="InterPro"/>
</dbReference>
<dbReference type="PROSITE" id="PS00092">
    <property type="entry name" value="N6_MTASE"/>
    <property type="match status" value="1"/>
</dbReference>
<organism evidence="6 7">
    <name type="scientific">Aeromonas bestiarum</name>
    <dbReference type="NCBI Taxonomy" id="105751"/>
    <lineage>
        <taxon>Bacteria</taxon>
        <taxon>Pseudomonadati</taxon>
        <taxon>Pseudomonadota</taxon>
        <taxon>Gammaproteobacteria</taxon>
        <taxon>Aeromonadales</taxon>
        <taxon>Aeromonadaceae</taxon>
        <taxon>Aeromonas</taxon>
    </lineage>
</organism>
<dbReference type="Pfam" id="PF01555">
    <property type="entry name" value="N6_N4_Mtase"/>
    <property type="match status" value="1"/>
</dbReference>
<dbReference type="Proteomes" id="UP001168216">
    <property type="component" value="Unassembled WGS sequence"/>
</dbReference>
<dbReference type="Gene3D" id="3.40.50.150">
    <property type="entry name" value="Vaccinia Virus protein VP39"/>
    <property type="match status" value="1"/>
</dbReference>
<dbReference type="GO" id="GO:0032259">
    <property type="term" value="P:methylation"/>
    <property type="evidence" value="ECO:0007669"/>
    <property type="project" value="UniProtKB-KW"/>
</dbReference>
<evidence type="ECO:0000256" key="1">
    <source>
        <dbReference type="ARBA" id="ARBA00006594"/>
    </source>
</evidence>
<dbReference type="EMBL" id="JAOPLV010000001">
    <property type="protein sequence ID" value="MDM5138471.1"/>
    <property type="molecule type" value="Genomic_DNA"/>
</dbReference>
<dbReference type="InterPro" id="IPR002052">
    <property type="entry name" value="DNA_methylase_N6_adenine_CS"/>
</dbReference>
<name>A0AAW7HXG9_9GAMM</name>
<protein>
    <recommendedName>
        <fullName evidence="4">Methyltransferase</fullName>
        <ecNumber evidence="4">2.1.1.-</ecNumber>
    </recommendedName>
</protein>
<comment type="similarity">
    <text evidence="1 4">Belongs to the N(4)/N(6)-methyltransferase family.</text>
</comment>
<dbReference type="RefSeq" id="WP_290021057.1">
    <property type="nucleotide sequence ID" value="NZ_JAOPLV010000001.1"/>
</dbReference>
<evidence type="ECO:0000313" key="7">
    <source>
        <dbReference type="Proteomes" id="UP001168216"/>
    </source>
</evidence>
<dbReference type="AlphaFoldDB" id="A0AAW7HXG9"/>
<feature type="domain" description="DNA methylase N-4/N-6" evidence="5">
    <location>
        <begin position="20"/>
        <end position="230"/>
    </location>
</feature>
<keyword evidence="3" id="KW-0808">Transferase</keyword>